<feature type="signal peptide" evidence="1">
    <location>
        <begin position="1"/>
        <end position="23"/>
    </location>
</feature>
<dbReference type="GO" id="GO:0046592">
    <property type="term" value="F:polyamine oxidase activity"/>
    <property type="evidence" value="ECO:0007669"/>
    <property type="project" value="TreeGrafter"/>
</dbReference>
<dbReference type="OMA" id="EAQAVDW"/>
<dbReference type="PANTHER" id="PTHR10742">
    <property type="entry name" value="FLAVIN MONOAMINE OXIDASE"/>
    <property type="match status" value="1"/>
</dbReference>
<organism evidence="3">
    <name type="scientific">Culicoides sonorensis</name>
    <name type="common">Biting midge</name>
    <dbReference type="NCBI Taxonomy" id="179676"/>
    <lineage>
        <taxon>Eukaryota</taxon>
        <taxon>Metazoa</taxon>
        <taxon>Ecdysozoa</taxon>
        <taxon>Arthropoda</taxon>
        <taxon>Hexapoda</taxon>
        <taxon>Insecta</taxon>
        <taxon>Pterygota</taxon>
        <taxon>Neoptera</taxon>
        <taxon>Endopterygota</taxon>
        <taxon>Diptera</taxon>
        <taxon>Nematocera</taxon>
        <taxon>Chironomoidea</taxon>
        <taxon>Ceratopogonidae</taxon>
        <taxon>Ceratopogoninae</taxon>
        <taxon>Culicoides</taxon>
        <taxon>Monoculicoides</taxon>
    </lineage>
</organism>
<dbReference type="SUPFAM" id="SSF51905">
    <property type="entry name" value="FAD/NAD(P)-binding domain"/>
    <property type="match status" value="1"/>
</dbReference>
<dbReference type="PANTHER" id="PTHR10742:SF398">
    <property type="entry name" value="AMINE OXIDASE DOMAIN-CONTAINING PROTEIN-RELATED"/>
    <property type="match status" value="1"/>
</dbReference>
<dbReference type="SUPFAM" id="SSF54373">
    <property type="entry name" value="FAD-linked reductases, C-terminal domain"/>
    <property type="match status" value="1"/>
</dbReference>
<accession>A0A336MXG3</accession>
<gene>
    <name evidence="3" type="primary">CSON006943</name>
</gene>
<name>A0A336MXG3_CULSO</name>
<dbReference type="Gene3D" id="3.90.660.10">
    <property type="match status" value="1"/>
</dbReference>
<sequence length="497" mass="56131">MILKKYFSILTYFVFILISSSYCDEFIQDSKVVIVGAGAAGISAAKSLLINGFKNVQILEAQDYYGGRIRTITDEDNEIYDLGAGSIEGSEGNSAYRIMNAAGLAPHPERFPKVFPKENIADSVSSKNKIFVQSNGETFPIDDLKPFFDLISDTSGEVQNSTELLIDFYTKKFKQISDDPVKIGLALSFAQIHSETSSPSSDWEKTTGMTINTHKRPHGENFKPVGGMKTVLDTLMNFNSTESIEQWKQIIKLNSEVTNVNWNGTKPIITYIDRNLNETHDIEADFVIVTLSLGVLKEKYKTMFNPGLPAEMEKAITMLNFGLENKIFLKFNNQWWPENTSLHIIWRPEDKKTLEEKDKWLPKIETISAYNKNTLMVYVMESENYHTDYLSDEELIEKLMPVIRKAFGGKGWNITDPVKVINSKWYANPYIRGALTYPTRASFENSVKNSDLEGFLTHNQRPLVLFAGEGTQNEYYGSVHGAIDSGMQAARLIMLSP</sequence>
<feature type="domain" description="Amine oxidase" evidence="2">
    <location>
        <begin position="40"/>
        <end position="494"/>
    </location>
</feature>
<evidence type="ECO:0000313" key="3">
    <source>
        <dbReference type="EMBL" id="SSX33779.1"/>
    </source>
</evidence>
<dbReference type="Pfam" id="PF01593">
    <property type="entry name" value="Amino_oxidase"/>
    <property type="match status" value="1"/>
</dbReference>
<dbReference type="Gene3D" id="3.50.50.60">
    <property type="entry name" value="FAD/NAD(P)-binding domain"/>
    <property type="match status" value="1"/>
</dbReference>
<evidence type="ECO:0000259" key="2">
    <source>
        <dbReference type="Pfam" id="PF01593"/>
    </source>
</evidence>
<reference evidence="3" key="1">
    <citation type="submission" date="2018-07" db="EMBL/GenBank/DDBJ databases">
        <authorList>
            <person name="Quirk P.G."/>
            <person name="Krulwich T.A."/>
        </authorList>
    </citation>
    <scope>NUCLEOTIDE SEQUENCE</scope>
</reference>
<proteinExistence type="predicted"/>
<dbReference type="AlphaFoldDB" id="A0A336MXG3"/>
<evidence type="ECO:0000256" key="1">
    <source>
        <dbReference type="SAM" id="SignalP"/>
    </source>
</evidence>
<dbReference type="EMBL" id="UFQT01002617">
    <property type="protein sequence ID" value="SSX33779.1"/>
    <property type="molecule type" value="Genomic_DNA"/>
</dbReference>
<dbReference type="InterPro" id="IPR050281">
    <property type="entry name" value="Flavin_monoamine_oxidase"/>
</dbReference>
<protein>
    <submittedName>
        <fullName evidence="3">CSON006943 protein</fullName>
    </submittedName>
</protein>
<dbReference type="InterPro" id="IPR036188">
    <property type="entry name" value="FAD/NAD-bd_sf"/>
</dbReference>
<dbReference type="InterPro" id="IPR002937">
    <property type="entry name" value="Amino_oxidase"/>
</dbReference>
<keyword evidence="1" id="KW-0732">Signal</keyword>
<dbReference type="VEuPathDB" id="VectorBase:CSON006943"/>
<feature type="chain" id="PRO_5016250585" evidence="1">
    <location>
        <begin position="24"/>
        <end position="497"/>
    </location>
</feature>